<gene>
    <name evidence="1" type="ORF">UW53_C0015G0014</name>
</gene>
<protein>
    <submittedName>
        <fullName evidence="1">Uncharacterized protein</fullName>
    </submittedName>
</protein>
<sequence length="29" mass="3282">MTGKNALIVEAMGVMLVVMRDDFAHVRYN</sequence>
<dbReference type="AlphaFoldDB" id="A0A0G1IIY0"/>
<evidence type="ECO:0000313" key="2">
    <source>
        <dbReference type="Proteomes" id="UP000034087"/>
    </source>
</evidence>
<evidence type="ECO:0000313" key="1">
    <source>
        <dbReference type="EMBL" id="KKT59331.1"/>
    </source>
</evidence>
<dbReference type="Proteomes" id="UP000034087">
    <property type="component" value="Unassembled WGS sequence"/>
</dbReference>
<comment type="caution">
    <text evidence="1">The sequence shown here is derived from an EMBL/GenBank/DDBJ whole genome shotgun (WGS) entry which is preliminary data.</text>
</comment>
<reference evidence="1 2" key="1">
    <citation type="journal article" date="2015" name="Nature">
        <title>rRNA introns, odd ribosomes, and small enigmatic genomes across a large radiation of phyla.</title>
        <authorList>
            <person name="Brown C.T."/>
            <person name="Hug L.A."/>
            <person name="Thomas B.C."/>
            <person name="Sharon I."/>
            <person name="Castelle C.J."/>
            <person name="Singh A."/>
            <person name="Wilkins M.J."/>
            <person name="Williams K.H."/>
            <person name="Banfield J.F."/>
        </authorList>
    </citation>
    <scope>NUCLEOTIDE SEQUENCE [LARGE SCALE GENOMIC DNA]</scope>
</reference>
<proteinExistence type="predicted"/>
<dbReference type="EMBL" id="LCIR01000015">
    <property type="protein sequence ID" value="KKT59331.1"/>
    <property type="molecule type" value="Genomic_DNA"/>
</dbReference>
<organism evidence="1 2">
    <name type="scientific">Candidatus Giovannonibacteria bacterium GW2011_GWA1_44_25</name>
    <dbReference type="NCBI Taxonomy" id="1618645"/>
    <lineage>
        <taxon>Bacteria</taxon>
        <taxon>Candidatus Giovannoniibacteriota</taxon>
    </lineage>
</organism>
<name>A0A0G1IIY0_9BACT</name>
<accession>A0A0G1IIY0</accession>